<comment type="caution">
    <text evidence="2">The sequence shown here is derived from an EMBL/GenBank/DDBJ whole genome shotgun (WGS) entry which is preliminary data.</text>
</comment>
<protein>
    <recommendedName>
        <fullName evidence="3">Transmembrane protein</fullName>
    </recommendedName>
</protein>
<dbReference type="AlphaFoldDB" id="A0A396JJ78"/>
<evidence type="ECO:0000256" key="1">
    <source>
        <dbReference type="SAM" id="Phobius"/>
    </source>
</evidence>
<keyword evidence="1" id="KW-0812">Transmembrane</keyword>
<evidence type="ECO:0008006" key="3">
    <source>
        <dbReference type="Google" id="ProtNLM"/>
    </source>
</evidence>
<sequence>MLFYTFLVFYASKKYFPIILIFPLSIRIYVLIFAFISFTLFFNFCSLKFHICS</sequence>
<reference evidence="2" key="1">
    <citation type="journal article" date="2018" name="Nat. Plants">
        <title>Whole-genome landscape of Medicago truncatula symbiotic genes.</title>
        <authorList>
            <person name="Pecrix Y."/>
            <person name="Gamas P."/>
            <person name="Carrere S."/>
        </authorList>
    </citation>
    <scope>NUCLEOTIDE SEQUENCE</scope>
    <source>
        <tissue evidence="2">Leaves</tissue>
    </source>
</reference>
<proteinExistence type="predicted"/>
<evidence type="ECO:0000313" key="2">
    <source>
        <dbReference type="EMBL" id="RHN78276.1"/>
    </source>
</evidence>
<dbReference type="Proteomes" id="UP000265566">
    <property type="component" value="Chromosome 1"/>
</dbReference>
<dbReference type="EMBL" id="PSQE01000001">
    <property type="protein sequence ID" value="RHN78276.1"/>
    <property type="molecule type" value="Genomic_DNA"/>
</dbReference>
<organism evidence="2">
    <name type="scientific">Medicago truncatula</name>
    <name type="common">Barrel medic</name>
    <name type="synonym">Medicago tribuloides</name>
    <dbReference type="NCBI Taxonomy" id="3880"/>
    <lineage>
        <taxon>Eukaryota</taxon>
        <taxon>Viridiplantae</taxon>
        <taxon>Streptophyta</taxon>
        <taxon>Embryophyta</taxon>
        <taxon>Tracheophyta</taxon>
        <taxon>Spermatophyta</taxon>
        <taxon>Magnoliopsida</taxon>
        <taxon>eudicotyledons</taxon>
        <taxon>Gunneridae</taxon>
        <taxon>Pentapetalae</taxon>
        <taxon>rosids</taxon>
        <taxon>fabids</taxon>
        <taxon>Fabales</taxon>
        <taxon>Fabaceae</taxon>
        <taxon>Papilionoideae</taxon>
        <taxon>50 kb inversion clade</taxon>
        <taxon>NPAAA clade</taxon>
        <taxon>Hologalegina</taxon>
        <taxon>IRL clade</taxon>
        <taxon>Trifolieae</taxon>
        <taxon>Medicago</taxon>
    </lineage>
</organism>
<keyword evidence="1" id="KW-0472">Membrane</keyword>
<name>A0A396JJ78_MEDTR</name>
<gene>
    <name evidence="2" type="ORF">MtrunA17_Chr1g0163711</name>
</gene>
<dbReference type="Gramene" id="rna1810">
    <property type="protein sequence ID" value="RHN78276.1"/>
    <property type="gene ID" value="gene1810"/>
</dbReference>
<feature type="transmembrane region" description="Helical" evidence="1">
    <location>
        <begin position="15"/>
        <end position="42"/>
    </location>
</feature>
<keyword evidence="1" id="KW-1133">Transmembrane helix</keyword>
<accession>A0A396JJ78</accession>